<evidence type="ECO:0000256" key="1">
    <source>
        <dbReference type="ARBA" id="ARBA00004651"/>
    </source>
</evidence>
<sequence length="70" mass="7467">MLLILLLVGIGLRLLNPQLLATFIDTAIAGATFSRMLQLALLFLGIALATQLISLLETYLAADIGLRATN</sequence>
<dbReference type="SUPFAM" id="SSF90123">
    <property type="entry name" value="ABC transporter transmembrane region"/>
    <property type="match status" value="1"/>
</dbReference>
<dbReference type="GO" id="GO:0005886">
    <property type="term" value="C:plasma membrane"/>
    <property type="evidence" value="ECO:0007669"/>
    <property type="project" value="UniProtKB-SubCell"/>
</dbReference>
<reference evidence="7" key="1">
    <citation type="submission" date="2021-05" db="EMBL/GenBank/DDBJ databases">
        <authorList>
            <person name="Pietrasiak N."/>
            <person name="Ward R."/>
            <person name="Stajich J.E."/>
            <person name="Kurbessoian T."/>
        </authorList>
    </citation>
    <scope>NUCLEOTIDE SEQUENCE</scope>
    <source>
        <strain evidence="7">HA4357-MV3</strain>
    </source>
</reference>
<reference evidence="7" key="2">
    <citation type="journal article" date="2022" name="Microbiol. Resour. Announc.">
        <title>Metagenome Sequencing to Explore Phylogenomics of Terrestrial Cyanobacteria.</title>
        <authorList>
            <person name="Ward R.D."/>
            <person name="Stajich J.E."/>
            <person name="Johansen J.R."/>
            <person name="Huntemann M."/>
            <person name="Clum A."/>
            <person name="Foster B."/>
            <person name="Foster B."/>
            <person name="Roux S."/>
            <person name="Palaniappan K."/>
            <person name="Varghese N."/>
            <person name="Mukherjee S."/>
            <person name="Reddy T.B.K."/>
            <person name="Daum C."/>
            <person name="Copeland A."/>
            <person name="Chen I.A."/>
            <person name="Ivanova N.N."/>
            <person name="Kyrpides N.C."/>
            <person name="Shapiro N."/>
            <person name="Eloe-Fadrosh E.A."/>
            <person name="Pietrasiak N."/>
        </authorList>
    </citation>
    <scope>NUCLEOTIDE SEQUENCE</scope>
    <source>
        <strain evidence="7">HA4357-MV3</strain>
    </source>
</reference>
<dbReference type="PROSITE" id="PS50929">
    <property type="entry name" value="ABC_TM1F"/>
    <property type="match status" value="1"/>
</dbReference>
<evidence type="ECO:0000256" key="4">
    <source>
        <dbReference type="ARBA" id="ARBA00023136"/>
    </source>
</evidence>
<keyword evidence="3 5" id="KW-1133">Transmembrane helix</keyword>
<dbReference type="Gene3D" id="1.20.1560.10">
    <property type="entry name" value="ABC transporter type 1, transmembrane domain"/>
    <property type="match status" value="1"/>
</dbReference>
<comment type="subcellular location">
    <subcellularLocation>
        <location evidence="1">Cell membrane</location>
        <topology evidence="1">Multi-pass membrane protein</topology>
    </subcellularLocation>
</comment>
<dbReference type="InterPro" id="IPR011527">
    <property type="entry name" value="ABC1_TM_dom"/>
</dbReference>
<dbReference type="Proteomes" id="UP000813215">
    <property type="component" value="Unassembled WGS sequence"/>
</dbReference>
<dbReference type="EMBL" id="JAHHHW010000043">
    <property type="protein sequence ID" value="MBW4430960.1"/>
    <property type="molecule type" value="Genomic_DNA"/>
</dbReference>
<evidence type="ECO:0000256" key="3">
    <source>
        <dbReference type="ARBA" id="ARBA00022989"/>
    </source>
</evidence>
<evidence type="ECO:0000313" key="7">
    <source>
        <dbReference type="EMBL" id="MBW4430960.1"/>
    </source>
</evidence>
<name>A0A9E3H4U3_9NOST</name>
<evidence type="ECO:0000256" key="2">
    <source>
        <dbReference type="ARBA" id="ARBA00022692"/>
    </source>
</evidence>
<accession>A0A9E3H4U3</accession>
<dbReference type="GO" id="GO:0140359">
    <property type="term" value="F:ABC-type transporter activity"/>
    <property type="evidence" value="ECO:0007669"/>
    <property type="project" value="InterPro"/>
</dbReference>
<protein>
    <recommendedName>
        <fullName evidence="6">ABC transmembrane type-1 domain-containing protein</fullName>
    </recommendedName>
</protein>
<organism evidence="7 8">
    <name type="scientific">Pelatocladus maniniholoensis HA4357-MV3</name>
    <dbReference type="NCBI Taxonomy" id="1117104"/>
    <lineage>
        <taxon>Bacteria</taxon>
        <taxon>Bacillati</taxon>
        <taxon>Cyanobacteriota</taxon>
        <taxon>Cyanophyceae</taxon>
        <taxon>Nostocales</taxon>
        <taxon>Nostocaceae</taxon>
        <taxon>Pelatocladus</taxon>
    </lineage>
</organism>
<feature type="domain" description="ABC transmembrane type-1" evidence="6">
    <location>
        <begin position="1"/>
        <end position="70"/>
    </location>
</feature>
<evidence type="ECO:0000313" key="8">
    <source>
        <dbReference type="Proteomes" id="UP000813215"/>
    </source>
</evidence>
<feature type="transmembrane region" description="Helical" evidence="5">
    <location>
        <begin position="40"/>
        <end position="62"/>
    </location>
</feature>
<keyword evidence="4 5" id="KW-0472">Membrane</keyword>
<keyword evidence="2 5" id="KW-0812">Transmembrane</keyword>
<dbReference type="InterPro" id="IPR036640">
    <property type="entry name" value="ABC1_TM_sf"/>
</dbReference>
<gene>
    <name evidence="7" type="ORF">KME28_04280</name>
</gene>
<proteinExistence type="predicted"/>
<dbReference type="GO" id="GO:0005524">
    <property type="term" value="F:ATP binding"/>
    <property type="evidence" value="ECO:0007669"/>
    <property type="project" value="InterPro"/>
</dbReference>
<comment type="caution">
    <text evidence="7">The sequence shown here is derived from an EMBL/GenBank/DDBJ whole genome shotgun (WGS) entry which is preliminary data.</text>
</comment>
<dbReference type="AlphaFoldDB" id="A0A9E3H4U3"/>
<evidence type="ECO:0000256" key="5">
    <source>
        <dbReference type="SAM" id="Phobius"/>
    </source>
</evidence>
<evidence type="ECO:0000259" key="6">
    <source>
        <dbReference type="PROSITE" id="PS50929"/>
    </source>
</evidence>